<dbReference type="Pfam" id="PF08595">
    <property type="entry name" value="RXT2_N"/>
    <property type="match status" value="1"/>
</dbReference>
<feature type="compositionally biased region" description="Basic and acidic residues" evidence="1">
    <location>
        <begin position="231"/>
        <end position="242"/>
    </location>
</feature>
<keyword evidence="4" id="KW-1185">Reference proteome</keyword>
<feature type="region of interest" description="Disordered" evidence="1">
    <location>
        <begin position="211"/>
        <end position="337"/>
    </location>
</feature>
<proteinExistence type="predicted"/>
<feature type="domain" description="Transcriptional regulatory protein RXT2 N-terminal" evidence="2">
    <location>
        <begin position="36"/>
        <end position="177"/>
    </location>
</feature>
<feature type="compositionally biased region" description="Polar residues" evidence="1">
    <location>
        <begin position="243"/>
        <end position="275"/>
    </location>
</feature>
<feature type="region of interest" description="Disordered" evidence="1">
    <location>
        <begin position="430"/>
        <end position="454"/>
    </location>
</feature>
<protein>
    <submittedName>
        <fullName evidence="3">RXT2-lik</fullName>
    </submittedName>
</protein>
<dbReference type="GO" id="GO:0005829">
    <property type="term" value="C:cytosol"/>
    <property type="evidence" value="ECO:0007669"/>
    <property type="project" value="TreeGrafter"/>
</dbReference>
<dbReference type="STRING" id="1081109.A0A168DAT1"/>
<evidence type="ECO:0000313" key="3">
    <source>
        <dbReference type="EMBL" id="KZZ97547.1"/>
    </source>
</evidence>
<evidence type="ECO:0000259" key="2">
    <source>
        <dbReference type="Pfam" id="PF08595"/>
    </source>
</evidence>
<dbReference type="GO" id="GO:0033698">
    <property type="term" value="C:Rpd3L complex"/>
    <property type="evidence" value="ECO:0007669"/>
    <property type="project" value="TreeGrafter"/>
</dbReference>
<accession>A0A168DAT1</accession>
<reference evidence="3 4" key="1">
    <citation type="journal article" date="2016" name="Genome Biol. Evol.">
        <title>Divergent and convergent evolution of fungal pathogenicity.</title>
        <authorList>
            <person name="Shang Y."/>
            <person name="Xiao G."/>
            <person name="Zheng P."/>
            <person name="Cen K."/>
            <person name="Zhan S."/>
            <person name="Wang C."/>
        </authorList>
    </citation>
    <scope>NUCLEOTIDE SEQUENCE [LARGE SCALE GENOMIC DNA]</scope>
    <source>
        <strain evidence="3 4">RCEF 2490</strain>
    </source>
</reference>
<dbReference type="AlphaFoldDB" id="A0A168DAT1"/>
<dbReference type="OrthoDB" id="2405722at2759"/>
<dbReference type="Proteomes" id="UP000078544">
    <property type="component" value="Unassembled WGS sequence"/>
</dbReference>
<feature type="compositionally biased region" description="Low complexity" evidence="1">
    <location>
        <begin position="211"/>
        <end position="221"/>
    </location>
</feature>
<organism evidence="3 4">
    <name type="scientific">Moelleriella libera RCEF 2490</name>
    <dbReference type="NCBI Taxonomy" id="1081109"/>
    <lineage>
        <taxon>Eukaryota</taxon>
        <taxon>Fungi</taxon>
        <taxon>Dikarya</taxon>
        <taxon>Ascomycota</taxon>
        <taxon>Pezizomycotina</taxon>
        <taxon>Sordariomycetes</taxon>
        <taxon>Hypocreomycetidae</taxon>
        <taxon>Hypocreales</taxon>
        <taxon>Clavicipitaceae</taxon>
        <taxon>Moelleriella</taxon>
    </lineage>
</organism>
<evidence type="ECO:0000256" key="1">
    <source>
        <dbReference type="SAM" id="MobiDB-lite"/>
    </source>
</evidence>
<dbReference type="InterPro" id="IPR039602">
    <property type="entry name" value="Rxt2"/>
</dbReference>
<dbReference type="PANTHER" id="PTHR28232">
    <property type="entry name" value="TRANSCRIPTIONAL REGULATORY PROTEIN RXT2"/>
    <property type="match status" value="1"/>
</dbReference>
<name>A0A168DAT1_9HYPO</name>
<dbReference type="EMBL" id="AZGY01000006">
    <property type="protein sequence ID" value="KZZ97547.1"/>
    <property type="molecule type" value="Genomic_DNA"/>
</dbReference>
<evidence type="ECO:0000313" key="4">
    <source>
        <dbReference type="Proteomes" id="UP000078544"/>
    </source>
</evidence>
<comment type="caution">
    <text evidence="3">The sequence shown here is derived from an EMBL/GenBank/DDBJ whole genome shotgun (WGS) entry which is preliminary data.</text>
</comment>
<sequence length="454" mass="50401">MAAQQILYAETIAGMKKAFKRKAYDSDSDLEIASFTNRGHKLQKRARFAHRGQLAPTAGPSAYKKTVDYAGVRRNILYQNPPLVDDEGYEIVSDDDDERVEDAELAAAELNPYSNIRLEHLLAPLTNPIDLPLHPTLSKPLVSKTLTELTEQSCDMMRKENRSLWQVRHLWTSLCGDGVWMPCETMIGPNDMDCFSDEHIARFLQIGSSNDGDGASGAARAMVNGHSHPPNARDTRGDHSQRPGDTSANRDASVMSMTYSSALNSTHDPKTSGQDASERWDTGDAPAKPGEQKEAQHLVESLGGDAGAQQNAARVETDLERNPAVGTPNSNGETFIHPMFLPPPGVKPDRDIGIPENEAEDIRRLLALYVQKQEEVCRGASRLHLGLLRAQRLRKSVLHWAKAEAHCGPNRDMSDGEDWYDKEEWGLLEDLKKGQEEEEEDTTTTGKKTRARRN</sequence>
<gene>
    <name evidence="3" type="ORF">AAL_03511</name>
</gene>
<dbReference type="InterPro" id="IPR013904">
    <property type="entry name" value="RXT2_N"/>
</dbReference>
<dbReference type="PANTHER" id="PTHR28232:SF1">
    <property type="entry name" value="TRANSCRIPTIONAL REGULATORY PROTEIN RXT2"/>
    <property type="match status" value="1"/>
</dbReference>